<protein>
    <submittedName>
        <fullName evidence="3">Nucleotidyltransferase family protein</fullName>
    </submittedName>
</protein>
<reference evidence="4" key="1">
    <citation type="journal article" date="2019" name="Int. J. Syst. Evol. Microbiol.">
        <title>The Global Catalogue of Microorganisms (GCM) 10K type strain sequencing project: providing services to taxonomists for standard genome sequencing and annotation.</title>
        <authorList>
            <consortium name="The Broad Institute Genomics Platform"/>
            <consortium name="The Broad Institute Genome Sequencing Center for Infectious Disease"/>
            <person name="Wu L."/>
            <person name="Ma J."/>
        </authorList>
    </citation>
    <scope>NUCLEOTIDE SEQUENCE [LARGE SCALE GENOMIC DNA]</scope>
    <source>
        <strain evidence="4">JCM 16343</strain>
    </source>
</reference>
<dbReference type="Pfam" id="PF12804">
    <property type="entry name" value="NTP_transf_3"/>
    <property type="match status" value="1"/>
</dbReference>
<name>A0ABP3FIM1_9GAMM</name>
<organism evidence="3 4">
    <name type="scientific">Psychrobacter aestuarii</name>
    <dbReference type="NCBI Taxonomy" id="556327"/>
    <lineage>
        <taxon>Bacteria</taxon>
        <taxon>Pseudomonadati</taxon>
        <taxon>Pseudomonadota</taxon>
        <taxon>Gammaproteobacteria</taxon>
        <taxon>Moraxellales</taxon>
        <taxon>Moraxellaceae</taxon>
        <taxon>Psychrobacter</taxon>
    </lineage>
</organism>
<keyword evidence="1" id="KW-0460">Magnesium</keyword>
<evidence type="ECO:0000259" key="2">
    <source>
        <dbReference type="Pfam" id="PF12804"/>
    </source>
</evidence>
<dbReference type="InterPro" id="IPR025877">
    <property type="entry name" value="MobA-like_NTP_Trfase"/>
</dbReference>
<sequence length="221" mass="23739">MTHSDNKTTQTNAHAVILLAAGLSQRLGTPKQLLQQQGLPLITQMVQTAWASAPQHVIVVVPKALPDVARAAKCADIPSECLHIVTNDSSHLGMAHSLQLGIESVRTHAATCQRVLIMGVDQIHIDSAHLCALLGSASELAVSRYWADEYQTTRVLGLPVVVSGALLSVWSSQLAGDQGLRHLIRADNQDKAVIDNDDLMLDIDTPEQLAKASTAGWIDVR</sequence>
<evidence type="ECO:0000313" key="4">
    <source>
        <dbReference type="Proteomes" id="UP001501787"/>
    </source>
</evidence>
<dbReference type="SUPFAM" id="SSF53448">
    <property type="entry name" value="Nucleotide-diphospho-sugar transferases"/>
    <property type="match status" value="1"/>
</dbReference>
<proteinExistence type="predicted"/>
<evidence type="ECO:0000313" key="3">
    <source>
        <dbReference type="EMBL" id="GAA0318926.1"/>
    </source>
</evidence>
<accession>A0ABP3FIM1</accession>
<gene>
    <name evidence="3" type="ORF">GCM10009129_15640</name>
</gene>
<keyword evidence="4" id="KW-1185">Reference proteome</keyword>
<dbReference type="PANTHER" id="PTHR43777:SF1">
    <property type="entry name" value="MOLYBDENUM COFACTOR CYTIDYLYLTRANSFERASE"/>
    <property type="match status" value="1"/>
</dbReference>
<dbReference type="Proteomes" id="UP001501787">
    <property type="component" value="Unassembled WGS sequence"/>
</dbReference>
<evidence type="ECO:0000256" key="1">
    <source>
        <dbReference type="ARBA" id="ARBA00022842"/>
    </source>
</evidence>
<feature type="domain" description="MobA-like NTP transferase" evidence="2">
    <location>
        <begin position="16"/>
        <end position="187"/>
    </location>
</feature>
<dbReference type="InterPro" id="IPR029044">
    <property type="entry name" value="Nucleotide-diphossugar_trans"/>
</dbReference>
<comment type="caution">
    <text evidence="3">The sequence shown here is derived from an EMBL/GenBank/DDBJ whole genome shotgun (WGS) entry which is preliminary data.</text>
</comment>
<dbReference type="EMBL" id="BAAAFR010000005">
    <property type="protein sequence ID" value="GAA0318926.1"/>
    <property type="molecule type" value="Genomic_DNA"/>
</dbReference>
<dbReference type="Gene3D" id="3.90.550.10">
    <property type="entry name" value="Spore Coat Polysaccharide Biosynthesis Protein SpsA, Chain A"/>
    <property type="match status" value="1"/>
</dbReference>
<dbReference type="PANTHER" id="PTHR43777">
    <property type="entry name" value="MOLYBDENUM COFACTOR CYTIDYLYLTRANSFERASE"/>
    <property type="match status" value="1"/>
</dbReference>
<dbReference type="RefSeq" id="WP_201505438.1">
    <property type="nucleotide sequence ID" value="NZ_BAAAFR010000005.1"/>
</dbReference>